<dbReference type="PANTHER" id="PTHR19143">
    <property type="entry name" value="FIBRINOGEN/TENASCIN/ANGIOPOEITIN"/>
    <property type="match status" value="1"/>
</dbReference>
<evidence type="ECO:0000259" key="2">
    <source>
        <dbReference type="PROSITE" id="PS51406"/>
    </source>
</evidence>
<dbReference type="InterPro" id="IPR020837">
    <property type="entry name" value="Fibrinogen_CS"/>
</dbReference>
<dbReference type="PROSITE" id="PS00514">
    <property type="entry name" value="FIBRINOGEN_C_1"/>
    <property type="match status" value="1"/>
</dbReference>
<dbReference type="Proteomes" id="UP000762676">
    <property type="component" value="Unassembled WGS sequence"/>
</dbReference>
<dbReference type="InterPro" id="IPR036056">
    <property type="entry name" value="Fibrinogen-like_C"/>
</dbReference>
<dbReference type="InterPro" id="IPR014716">
    <property type="entry name" value="Fibrinogen_a/b/g_C_1"/>
</dbReference>
<protein>
    <submittedName>
        <fullName evidence="3">Tenascin-R</fullName>
    </submittedName>
</protein>
<accession>A0AAV4JGY4</accession>
<dbReference type="PROSITE" id="PS51406">
    <property type="entry name" value="FIBRINOGEN_C_2"/>
    <property type="match status" value="1"/>
</dbReference>
<dbReference type="EMBL" id="BMAT01010161">
    <property type="protein sequence ID" value="GFS21324.1"/>
    <property type="molecule type" value="Genomic_DNA"/>
</dbReference>
<dbReference type="Pfam" id="PF00147">
    <property type="entry name" value="Fibrinogen_C"/>
    <property type="match status" value="1"/>
</dbReference>
<organism evidence="3 4">
    <name type="scientific">Elysia marginata</name>
    <dbReference type="NCBI Taxonomy" id="1093978"/>
    <lineage>
        <taxon>Eukaryota</taxon>
        <taxon>Metazoa</taxon>
        <taxon>Spiralia</taxon>
        <taxon>Lophotrochozoa</taxon>
        <taxon>Mollusca</taxon>
        <taxon>Gastropoda</taxon>
        <taxon>Heterobranchia</taxon>
        <taxon>Euthyneura</taxon>
        <taxon>Panpulmonata</taxon>
        <taxon>Sacoglossa</taxon>
        <taxon>Placobranchoidea</taxon>
        <taxon>Plakobranchidae</taxon>
        <taxon>Elysia</taxon>
    </lineage>
</organism>
<dbReference type="Gene3D" id="3.90.215.10">
    <property type="entry name" value="Gamma Fibrinogen, chain A, domain 1"/>
    <property type="match status" value="1"/>
</dbReference>
<sequence length="587" mass="66153">MCLVTLCQGLELMINRNVTYTAGTRSFCGVLTCTENAMALRIDQDKFDSAVTLKNISSMSVFKRVPTGAREDTFSEQELHVASVTKQEPILTRVANGRKVTGSLEAERATVRVELFKPSDCEAKFTCVVRGMDIQGSEAVSTSTVVKESCDAGSKMDDGKLLPAVALQLLTSLQQTLAQSVANLENKIEKMHATSVNILENKLEELQTNFERRVGNRLDSFENRVEDKIDNNNNLNKLIELDVKISTSLTKFRSEASAVIANSLETLKQQSHQGQTESLNNISKHVEKTLNITSKRLISDLQTITNETGRLYDKLASGETMSRRLYNESITLNEDVLRVLSELESNTQNCSAVTRSGFRDLMSQLDEEVPNDLQTTKRENLLKTCEKGMPLPMTNKHFYPMMYTKNGHNFPILCDTDTDHGGWIIIQRRVKGLTDFNRSWADYRRGFGSLDEDFWLGNDKIHAITSDGTYELRVDLQYKGRKAFAHYDRFSIGDESEKYKLNIGAYDGSAGDSLRYHNQRKFTTIDEDNDSSSYNCATREGGGWWFGSCDHSNLNGNWAVKGELGMEWYRLTGINSASYTEMKIRRV</sequence>
<keyword evidence="4" id="KW-1185">Reference proteome</keyword>
<dbReference type="GO" id="GO:0005615">
    <property type="term" value="C:extracellular space"/>
    <property type="evidence" value="ECO:0007669"/>
    <property type="project" value="TreeGrafter"/>
</dbReference>
<dbReference type="InterPro" id="IPR002181">
    <property type="entry name" value="Fibrinogen_a/b/g_C_dom"/>
</dbReference>
<name>A0AAV4JGY4_9GAST</name>
<proteinExistence type="predicted"/>
<comment type="caution">
    <text evidence="3">The sequence shown here is derived from an EMBL/GenBank/DDBJ whole genome shotgun (WGS) entry which is preliminary data.</text>
</comment>
<dbReference type="InterPro" id="IPR050373">
    <property type="entry name" value="Fibrinogen_C-term_domain"/>
</dbReference>
<evidence type="ECO:0000313" key="4">
    <source>
        <dbReference type="Proteomes" id="UP000762676"/>
    </source>
</evidence>
<dbReference type="SUPFAM" id="SSF56496">
    <property type="entry name" value="Fibrinogen C-terminal domain-like"/>
    <property type="match status" value="1"/>
</dbReference>
<evidence type="ECO:0000256" key="1">
    <source>
        <dbReference type="ARBA" id="ARBA00023157"/>
    </source>
</evidence>
<dbReference type="PANTHER" id="PTHR19143:SF444">
    <property type="entry name" value="PROTEIN SCABROUS"/>
    <property type="match status" value="1"/>
</dbReference>
<dbReference type="SMART" id="SM00186">
    <property type="entry name" value="FBG"/>
    <property type="match status" value="1"/>
</dbReference>
<reference evidence="3 4" key="1">
    <citation type="journal article" date="2021" name="Elife">
        <title>Chloroplast acquisition without the gene transfer in kleptoplastic sea slugs, Plakobranchus ocellatus.</title>
        <authorList>
            <person name="Maeda T."/>
            <person name="Takahashi S."/>
            <person name="Yoshida T."/>
            <person name="Shimamura S."/>
            <person name="Takaki Y."/>
            <person name="Nagai Y."/>
            <person name="Toyoda A."/>
            <person name="Suzuki Y."/>
            <person name="Arimoto A."/>
            <person name="Ishii H."/>
            <person name="Satoh N."/>
            <person name="Nishiyama T."/>
            <person name="Hasebe M."/>
            <person name="Maruyama T."/>
            <person name="Minagawa J."/>
            <person name="Obokata J."/>
            <person name="Shigenobu S."/>
        </authorList>
    </citation>
    <scope>NUCLEOTIDE SEQUENCE [LARGE SCALE GENOMIC DNA]</scope>
</reference>
<gene>
    <name evidence="3" type="ORF">ElyMa_005079700</name>
</gene>
<dbReference type="CDD" id="cd00087">
    <property type="entry name" value="FReD"/>
    <property type="match status" value="1"/>
</dbReference>
<feature type="domain" description="Fibrinogen C-terminal" evidence="2">
    <location>
        <begin position="376"/>
        <end position="587"/>
    </location>
</feature>
<dbReference type="AlphaFoldDB" id="A0AAV4JGY4"/>
<evidence type="ECO:0000313" key="3">
    <source>
        <dbReference type="EMBL" id="GFS21324.1"/>
    </source>
</evidence>
<keyword evidence="1" id="KW-1015">Disulfide bond</keyword>